<evidence type="ECO:0000256" key="3">
    <source>
        <dbReference type="ARBA" id="ARBA00022692"/>
    </source>
</evidence>
<keyword evidence="4 7" id="KW-1133">Transmembrane helix</keyword>
<feature type="transmembrane region" description="Helical" evidence="7">
    <location>
        <begin position="158"/>
        <end position="179"/>
    </location>
</feature>
<comment type="caution">
    <text evidence="8">The sequence shown here is derived from an EMBL/GenBank/DDBJ whole genome shotgun (WGS) entry which is preliminary data.</text>
</comment>
<feature type="transmembrane region" description="Helical" evidence="7">
    <location>
        <begin position="13"/>
        <end position="34"/>
    </location>
</feature>
<evidence type="ECO:0000313" key="8">
    <source>
        <dbReference type="EMBL" id="PPK90810.1"/>
    </source>
</evidence>
<feature type="transmembrane region" description="Helical" evidence="7">
    <location>
        <begin position="46"/>
        <end position="64"/>
    </location>
</feature>
<keyword evidence="3 7" id="KW-0812">Transmembrane</keyword>
<dbReference type="GO" id="GO:0005886">
    <property type="term" value="C:plasma membrane"/>
    <property type="evidence" value="ECO:0007669"/>
    <property type="project" value="UniProtKB-SubCell"/>
</dbReference>
<evidence type="ECO:0000256" key="1">
    <source>
        <dbReference type="ARBA" id="ARBA00004651"/>
    </source>
</evidence>
<accession>A0A2S6IC81</accession>
<dbReference type="InterPro" id="IPR019108">
    <property type="entry name" value="Caa3_assmbl_CtaG-rel"/>
</dbReference>
<protein>
    <submittedName>
        <fullName evidence="8">Putative membrane protein</fullName>
    </submittedName>
</protein>
<feature type="transmembrane region" description="Helical" evidence="7">
    <location>
        <begin position="235"/>
        <end position="256"/>
    </location>
</feature>
<feature type="compositionally biased region" description="Basic residues" evidence="6">
    <location>
        <begin position="263"/>
        <end position="275"/>
    </location>
</feature>
<evidence type="ECO:0000256" key="4">
    <source>
        <dbReference type="ARBA" id="ARBA00022989"/>
    </source>
</evidence>
<evidence type="ECO:0000256" key="2">
    <source>
        <dbReference type="ARBA" id="ARBA00022475"/>
    </source>
</evidence>
<feature type="transmembrane region" description="Helical" evidence="7">
    <location>
        <begin position="126"/>
        <end position="146"/>
    </location>
</feature>
<keyword evidence="9" id="KW-1185">Reference proteome</keyword>
<comment type="subcellular location">
    <subcellularLocation>
        <location evidence="1">Cell membrane</location>
        <topology evidence="1">Multi-pass membrane protein</topology>
    </subcellularLocation>
</comment>
<keyword evidence="2" id="KW-1003">Cell membrane</keyword>
<dbReference type="AlphaFoldDB" id="A0A2S6IC81"/>
<evidence type="ECO:0000256" key="5">
    <source>
        <dbReference type="ARBA" id="ARBA00023136"/>
    </source>
</evidence>
<evidence type="ECO:0000256" key="6">
    <source>
        <dbReference type="SAM" id="MobiDB-lite"/>
    </source>
</evidence>
<evidence type="ECO:0000313" key="9">
    <source>
        <dbReference type="Proteomes" id="UP000239485"/>
    </source>
</evidence>
<dbReference type="RefSeq" id="WP_104435829.1">
    <property type="nucleotide sequence ID" value="NZ_PTJD01000023.1"/>
</dbReference>
<dbReference type="EMBL" id="PTJD01000023">
    <property type="protein sequence ID" value="PPK90810.1"/>
    <property type="molecule type" value="Genomic_DNA"/>
</dbReference>
<name>A0A2S6IC81_9ACTN</name>
<organism evidence="8 9">
    <name type="scientific">Kineococcus xinjiangensis</name>
    <dbReference type="NCBI Taxonomy" id="512762"/>
    <lineage>
        <taxon>Bacteria</taxon>
        <taxon>Bacillati</taxon>
        <taxon>Actinomycetota</taxon>
        <taxon>Actinomycetes</taxon>
        <taxon>Kineosporiales</taxon>
        <taxon>Kineosporiaceae</taxon>
        <taxon>Kineococcus</taxon>
    </lineage>
</organism>
<keyword evidence="5 7" id="KW-0472">Membrane</keyword>
<gene>
    <name evidence="8" type="ORF">CLV92_12314</name>
</gene>
<reference evidence="8 9" key="1">
    <citation type="submission" date="2018-02" db="EMBL/GenBank/DDBJ databases">
        <title>Genomic Encyclopedia of Archaeal and Bacterial Type Strains, Phase II (KMG-II): from individual species to whole genera.</title>
        <authorList>
            <person name="Goeker M."/>
        </authorList>
    </citation>
    <scope>NUCLEOTIDE SEQUENCE [LARGE SCALE GENOMIC DNA]</scope>
    <source>
        <strain evidence="8 9">DSM 22857</strain>
    </source>
</reference>
<proteinExistence type="predicted"/>
<dbReference type="Pfam" id="PF09678">
    <property type="entry name" value="Caa3_CtaG"/>
    <property type="match status" value="1"/>
</dbReference>
<dbReference type="Proteomes" id="UP000239485">
    <property type="component" value="Unassembled WGS sequence"/>
</dbReference>
<dbReference type="OrthoDB" id="5024156at2"/>
<feature type="region of interest" description="Disordered" evidence="6">
    <location>
        <begin position="263"/>
        <end position="286"/>
    </location>
</feature>
<evidence type="ECO:0000256" key="7">
    <source>
        <dbReference type="SAM" id="Phobius"/>
    </source>
</evidence>
<feature type="transmembrane region" description="Helical" evidence="7">
    <location>
        <begin position="84"/>
        <end position="105"/>
    </location>
</feature>
<sequence>MGGSAHLHTGGDAVTWLLLAAVSVTALALHRFLVRRRRHRLGRAWSRWRTASFATGVLLAVSAVSPPLARLAHDDLTGHVVQHLLLGMFAPLALVLAAPVTLLLGALRPRAGRRLGAVLGRRGVHVLSHPAVAAVLDVGGLYALHLTPLYALSLREPVLHVLVHAHFLLAGCLFAWAVAGPDPAPRRPGTAVRAGVLVLAVAAHSTLAKLLYAAGGRFPPGAGAGAAEVERAAQWMYYGGDVAELLLAVALFAGWYRRGARTAGRRSGTGRKRTPVRGTPRTGVPA</sequence>
<feature type="transmembrane region" description="Helical" evidence="7">
    <location>
        <begin position="191"/>
        <end position="215"/>
    </location>
</feature>